<protein>
    <submittedName>
        <fullName evidence="9">Nudix hydrolase 15</fullName>
        <ecNumber evidence="9">3.6.1.-</ecNumber>
    </submittedName>
</protein>
<evidence type="ECO:0000256" key="6">
    <source>
        <dbReference type="ARBA" id="ARBA00022842"/>
    </source>
</evidence>
<reference evidence="9 10" key="1">
    <citation type="journal article" date="2013" name="Syst. Appl. Microbiol.">
        <title>Phylogenetic position and virulence apparatus of the pear flower necrosis pathogen Erwinia piriflorinigrans CFBP 5888T as assessed by comparative genomics.</title>
        <authorList>
            <person name="Smits T.H."/>
            <person name="Rezzonico F."/>
            <person name="Lopez M.M."/>
            <person name="Blom J."/>
            <person name="Goesmann A."/>
            <person name="Frey J.E."/>
            <person name="Duffy B."/>
        </authorList>
    </citation>
    <scope>NUCLEOTIDE SEQUENCE [LARGE SCALE GENOMIC DNA]</scope>
    <source>
        <strain evidence="10">CFBP5888</strain>
    </source>
</reference>
<evidence type="ECO:0000259" key="8">
    <source>
        <dbReference type="PROSITE" id="PS51462"/>
    </source>
</evidence>
<dbReference type="CDD" id="cd03426">
    <property type="entry name" value="NUDIX_CoAse_Nudt7"/>
    <property type="match status" value="1"/>
</dbReference>
<dbReference type="EMBL" id="CAHS01000015">
    <property type="protein sequence ID" value="CCG87468.1"/>
    <property type="molecule type" value="Genomic_DNA"/>
</dbReference>
<dbReference type="GO" id="GO:0030145">
    <property type="term" value="F:manganese ion binding"/>
    <property type="evidence" value="ECO:0007669"/>
    <property type="project" value="InterPro"/>
</dbReference>
<evidence type="ECO:0000313" key="9">
    <source>
        <dbReference type="EMBL" id="CCG87468.1"/>
    </source>
</evidence>
<sequence length="191" mass="21195">MSHSQPGLEPFLSRFLLQMPASQHYGLPRRQAAVLVPIIARPVPTLLLTRRAATLRKHAGQVAFPGGMRDANDNFPITTALREAQEEVAIPPNAVSVIGILPPVTSSTGFQVTPVVGILPTGIRWHANPGEVESVFEMPLEEALRLSRYSPLDIQRAGHHHRVWLSWFDDYFIWGMTANIIRQLSLQTAIP</sequence>
<dbReference type="GO" id="GO:0009132">
    <property type="term" value="P:nucleoside diphosphate metabolic process"/>
    <property type="evidence" value="ECO:0007669"/>
    <property type="project" value="InterPro"/>
</dbReference>
<evidence type="ECO:0000256" key="1">
    <source>
        <dbReference type="ARBA" id="ARBA00001936"/>
    </source>
</evidence>
<evidence type="ECO:0000256" key="5">
    <source>
        <dbReference type="ARBA" id="ARBA00022801"/>
    </source>
</evidence>
<dbReference type="RefSeq" id="WP_023655258.1">
    <property type="nucleotide sequence ID" value="NZ_CAHS01000015.1"/>
</dbReference>
<evidence type="ECO:0000256" key="3">
    <source>
        <dbReference type="ARBA" id="ARBA00006506"/>
    </source>
</evidence>
<dbReference type="GO" id="GO:0000287">
    <property type="term" value="F:magnesium ion binding"/>
    <property type="evidence" value="ECO:0007669"/>
    <property type="project" value="InterPro"/>
</dbReference>
<comment type="similarity">
    <text evidence="3">Belongs to the Nudix hydrolase family. PCD1 subfamily.</text>
</comment>
<comment type="caution">
    <text evidence="9">The sequence shown here is derived from an EMBL/GenBank/DDBJ whole genome shotgun (WGS) entry which is preliminary data.</text>
</comment>
<dbReference type="NCBIfam" id="NF007980">
    <property type="entry name" value="PRK10707.1"/>
    <property type="match status" value="1"/>
</dbReference>
<dbReference type="GO" id="GO:0010945">
    <property type="term" value="F:coenzyme A diphosphatase activity"/>
    <property type="evidence" value="ECO:0007669"/>
    <property type="project" value="InterPro"/>
</dbReference>
<dbReference type="AlphaFoldDB" id="V5Z955"/>
<dbReference type="InterPro" id="IPR000059">
    <property type="entry name" value="NUDIX_hydrolase_NudL_CS"/>
</dbReference>
<name>V5Z955_9GAMM</name>
<dbReference type="Proteomes" id="UP000018217">
    <property type="component" value="Unassembled WGS sequence"/>
</dbReference>
<dbReference type="Pfam" id="PF00293">
    <property type="entry name" value="NUDIX"/>
    <property type="match status" value="1"/>
</dbReference>
<comment type="cofactor">
    <cofactor evidence="2">
        <name>Mg(2+)</name>
        <dbReference type="ChEBI" id="CHEBI:18420"/>
    </cofactor>
</comment>
<evidence type="ECO:0000256" key="4">
    <source>
        <dbReference type="ARBA" id="ARBA00022723"/>
    </source>
</evidence>
<keyword evidence="6" id="KW-0460">Magnesium</keyword>
<comment type="cofactor">
    <cofactor evidence="1">
        <name>Mn(2+)</name>
        <dbReference type="ChEBI" id="CHEBI:29035"/>
    </cofactor>
</comment>
<dbReference type="OrthoDB" id="9802805at2"/>
<dbReference type="SUPFAM" id="SSF55811">
    <property type="entry name" value="Nudix"/>
    <property type="match status" value="1"/>
</dbReference>
<dbReference type="InterPro" id="IPR015797">
    <property type="entry name" value="NUDIX_hydrolase-like_dom_sf"/>
</dbReference>
<dbReference type="STRING" id="1161919.EPIR_2103"/>
<keyword evidence="4" id="KW-0479">Metal-binding</keyword>
<dbReference type="InterPro" id="IPR045121">
    <property type="entry name" value="CoAse"/>
</dbReference>
<evidence type="ECO:0000256" key="7">
    <source>
        <dbReference type="ARBA" id="ARBA00023211"/>
    </source>
</evidence>
<dbReference type="EC" id="3.6.1.-" evidence="9"/>
<dbReference type="PANTHER" id="PTHR12992:SF11">
    <property type="entry name" value="MITOCHONDRIAL COENZYME A DIPHOSPHATASE NUDT8"/>
    <property type="match status" value="1"/>
</dbReference>
<keyword evidence="7" id="KW-0464">Manganese</keyword>
<evidence type="ECO:0000313" key="10">
    <source>
        <dbReference type="Proteomes" id="UP000018217"/>
    </source>
</evidence>
<dbReference type="InterPro" id="IPR000086">
    <property type="entry name" value="NUDIX_hydrolase_dom"/>
</dbReference>
<gene>
    <name evidence="9" type="primary">yeaB</name>
    <name evidence="9" type="ORF">EPIR_2103</name>
</gene>
<dbReference type="Gene3D" id="3.90.79.10">
    <property type="entry name" value="Nucleoside Triphosphate Pyrophosphohydrolase"/>
    <property type="match status" value="1"/>
</dbReference>
<proteinExistence type="inferred from homology"/>
<evidence type="ECO:0000256" key="2">
    <source>
        <dbReference type="ARBA" id="ARBA00001946"/>
    </source>
</evidence>
<dbReference type="PANTHER" id="PTHR12992">
    <property type="entry name" value="NUDIX HYDROLASE"/>
    <property type="match status" value="1"/>
</dbReference>
<feature type="domain" description="Nudix hydrolase" evidence="8">
    <location>
        <begin position="29"/>
        <end position="160"/>
    </location>
</feature>
<dbReference type="PROSITE" id="PS01293">
    <property type="entry name" value="NUDIX_COA"/>
    <property type="match status" value="1"/>
</dbReference>
<dbReference type="PROSITE" id="PS51462">
    <property type="entry name" value="NUDIX"/>
    <property type="match status" value="1"/>
</dbReference>
<keyword evidence="10" id="KW-1185">Reference proteome</keyword>
<accession>V5Z955</accession>
<organism evidence="9 10">
    <name type="scientific">Erwinia piriflorinigrans CFBP 5888</name>
    <dbReference type="NCBI Taxonomy" id="1161919"/>
    <lineage>
        <taxon>Bacteria</taxon>
        <taxon>Pseudomonadati</taxon>
        <taxon>Pseudomonadota</taxon>
        <taxon>Gammaproteobacteria</taxon>
        <taxon>Enterobacterales</taxon>
        <taxon>Erwiniaceae</taxon>
        <taxon>Erwinia</taxon>
    </lineage>
</organism>
<keyword evidence="5 9" id="KW-0378">Hydrolase</keyword>